<dbReference type="EMBL" id="JADNRY010000240">
    <property type="protein sequence ID" value="KAF9060508.1"/>
    <property type="molecule type" value="Genomic_DNA"/>
</dbReference>
<dbReference type="Proteomes" id="UP000772434">
    <property type="component" value="Unassembled WGS sequence"/>
</dbReference>
<keyword evidence="1" id="KW-0732">Signal</keyword>
<sequence>MRLNSAYLVFLVAYVVNAVPVVTGNKENSKGLQRTPAIASNSKGNDLRIEVTFTKPKWVTLSEAEPTFQSNVDKGVREVIRQCEKKGRIIPINAIPKDVANKNINIEFNYNVSLSAGYYTGKGHLTASGDGDFDRSKSFGCSI</sequence>
<reference evidence="2" key="1">
    <citation type="submission" date="2020-11" db="EMBL/GenBank/DDBJ databases">
        <authorList>
            <consortium name="DOE Joint Genome Institute"/>
            <person name="Ahrendt S."/>
            <person name="Riley R."/>
            <person name="Andreopoulos W."/>
            <person name="Labutti K."/>
            <person name="Pangilinan J."/>
            <person name="Ruiz-Duenas F.J."/>
            <person name="Barrasa J.M."/>
            <person name="Sanchez-Garcia M."/>
            <person name="Camarero S."/>
            <person name="Miyauchi S."/>
            <person name="Serrano A."/>
            <person name="Linde D."/>
            <person name="Babiker R."/>
            <person name="Drula E."/>
            <person name="Ayuso-Fernandez I."/>
            <person name="Pacheco R."/>
            <person name="Padilla G."/>
            <person name="Ferreira P."/>
            <person name="Barriuso J."/>
            <person name="Kellner H."/>
            <person name="Castanera R."/>
            <person name="Alfaro M."/>
            <person name="Ramirez L."/>
            <person name="Pisabarro A.G."/>
            <person name="Kuo A."/>
            <person name="Tritt A."/>
            <person name="Lipzen A."/>
            <person name="He G."/>
            <person name="Yan M."/>
            <person name="Ng V."/>
            <person name="Cullen D."/>
            <person name="Martin F."/>
            <person name="Rosso M.-N."/>
            <person name="Henrissat B."/>
            <person name="Hibbett D."/>
            <person name="Martinez A.T."/>
            <person name="Grigoriev I.V."/>
        </authorList>
    </citation>
    <scope>NUCLEOTIDE SEQUENCE</scope>
    <source>
        <strain evidence="2">AH 40177</strain>
    </source>
</reference>
<evidence type="ECO:0000256" key="1">
    <source>
        <dbReference type="SAM" id="SignalP"/>
    </source>
</evidence>
<organism evidence="2 3">
    <name type="scientific">Rhodocollybia butyracea</name>
    <dbReference type="NCBI Taxonomy" id="206335"/>
    <lineage>
        <taxon>Eukaryota</taxon>
        <taxon>Fungi</taxon>
        <taxon>Dikarya</taxon>
        <taxon>Basidiomycota</taxon>
        <taxon>Agaricomycotina</taxon>
        <taxon>Agaricomycetes</taxon>
        <taxon>Agaricomycetidae</taxon>
        <taxon>Agaricales</taxon>
        <taxon>Marasmiineae</taxon>
        <taxon>Omphalotaceae</taxon>
        <taxon>Rhodocollybia</taxon>
    </lineage>
</organism>
<protein>
    <submittedName>
        <fullName evidence="2">Uncharacterized protein</fullName>
    </submittedName>
</protein>
<feature type="signal peptide" evidence="1">
    <location>
        <begin position="1"/>
        <end position="18"/>
    </location>
</feature>
<comment type="caution">
    <text evidence="2">The sequence shown here is derived from an EMBL/GenBank/DDBJ whole genome shotgun (WGS) entry which is preliminary data.</text>
</comment>
<dbReference type="AlphaFoldDB" id="A0A9P5PBN8"/>
<evidence type="ECO:0000313" key="3">
    <source>
        <dbReference type="Proteomes" id="UP000772434"/>
    </source>
</evidence>
<evidence type="ECO:0000313" key="2">
    <source>
        <dbReference type="EMBL" id="KAF9060508.1"/>
    </source>
</evidence>
<keyword evidence="3" id="KW-1185">Reference proteome</keyword>
<proteinExistence type="predicted"/>
<gene>
    <name evidence="2" type="ORF">BDP27DRAFT_1452676</name>
</gene>
<feature type="chain" id="PRO_5040506158" evidence="1">
    <location>
        <begin position="19"/>
        <end position="143"/>
    </location>
</feature>
<accession>A0A9P5PBN8</accession>
<name>A0A9P5PBN8_9AGAR</name>